<accession>A0A6L3SUQ5</accession>
<dbReference type="EMBL" id="VZZK01000096">
    <property type="protein sequence ID" value="KAB1068011.1"/>
    <property type="molecule type" value="Genomic_DNA"/>
</dbReference>
<protein>
    <recommendedName>
        <fullName evidence="2">HTH cro/C1-type domain-containing protein</fullName>
    </recommendedName>
</protein>
<gene>
    <name evidence="3" type="ORF">F6X53_31850</name>
</gene>
<name>A0A6L3SUQ5_9HYPH</name>
<dbReference type="InterPro" id="IPR001387">
    <property type="entry name" value="Cro/C1-type_HTH"/>
</dbReference>
<dbReference type="PROSITE" id="PS50943">
    <property type="entry name" value="HTH_CROC1"/>
    <property type="match status" value="1"/>
</dbReference>
<dbReference type="AlphaFoldDB" id="A0A6L3SUQ5"/>
<feature type="region of interest" description="Disordered" evidence="1">
    <location>
        <begin position="1"/>
        <end position="34"/>
    </location>
</feature>
<evidence type="ECO:0000313" key="4">
    <source>
        <dbReference type="Proteomes" id="UP000474159"/>
    </source>
</evidence>
<dbReference type="OrthoDB" id="8002666at2"/>
<dbReference type="RefSeq" id="WP_151005917.1">
    <property type="nucleotide sequence ID" value="NZ_VZZK01000096.1"/>
</dbReference>
<organism evidence="3 4">
    <name type="scientific">Methylobacterium soli</name>
    <dbReference type="NCBI Taxonomy" id="553447"/>
    <lineage>
        <taxon>Bacteria</taxon>
        <taxon>Pseudomonadati</taxon>
        <taxon>Pseudomonadota</taxon>
        <taxon>Alphaproteobacteria</taxon>
        <taxon>Hyphomicrobiales</taxon>
        <taxon>Methylobacteriaceae</taxon>
        <taxon>Methylobacterium</taxon>
    </lineage>
</organism>
<evidence type="ECO:0000259" key="2">
    <source>
        <dbReference type="PROSITE" id="PS50943"/>
    </source>
</evidence>
<comment type="caution">
    <text evidence="3">The sequence shown here is derived from an EMBL/GenBank/DDBJ whole genome shotgun (WGS) entry which is preliminary data.</text>
</comment>
<evidence type="ECO:0000256" key="1">
    <source>
        <dbReference type="SAM" id="MobiDB-lite"/>
    </source>
</evidence>
<feature type="domain" description="HTH cro/C1-type" evidence="2">
    <location>
        <begin position="39"/>
        <end position="58"/>
    </location>
</feature>
<sequence>MTCHDPDSPAKAGASTGASVDGAATRPGDLPDAAALPLPAEETLKQLADALGVTTALLRRDPDAAPVMAGESVSLYEASALLQAFLAIEDAQTRQRCLAFVQDAARSNGRN</sequence>
<proteinExistence type="predicted"/>
<reference evidence="3 4" key="1">
    <citation type="submission" date="2019-09" db="EMBL/GenBank/DDBJ databases">
        <title>YIM 48816 draft genome.</title>
        <authorList>
            <person name="Jiang L."/>
        </authorList>
    </citation>
    <scope>NUCLEOTIDE SEQUENCE [LARGE SCALE GENOMIC DNA]</scope>
    <source>
        <strain evidence="3 4">YIM 48816</strain>
    </source>
</reference>
<evidence type="ECO:0000313" key="3">
    <source>
        <dbReference type="EMBL" id="KAB1068011.1"/>
    </source>
</evidence>
<keyword evidence="4" id="KW-1185">Reference proteome</keyword>
<dbReference type="Proteomes" id="UP000474159">
    <property type="component" value="Unassembled WGS sequence"/>
</dbReference>